<keyword evidence="2" id="KW-1133">Transmembrane helix</keyword>
<feature type="compositionally biased region" description="Acidic residues" evidence="1">
    <location>
        <begin position="58"/>
        <end position="68"/>
    </location>
</feature>
<proteinExistence type="predicted"/>
<keyword evidence="2" id="KW-0812">Transmembrane</keyword>
<keyword evidence="2" id="KW-0472">Membrane</keyword>
<feature type="compositionally biased region" description="Polar residues" evidence="1">
    <location>
        <begin position="69"/>
        <end position="85"/>
    </location>
</feature>
<reference evidence="4" key="1">
    <citation type="journal article" date="2019" name="Gigascience">
        <title>De novo genome assembly of the endangered Acer yangbiense, a plant species with extremely small populations endemic to Yunnan Province, China.</title>
        <authorList>
            <person name="Yang J."/>
            <person name="Wariss H.M."/>
            <person name="Tao L."/>
            <person name="Zhang R."/>
            <person name="Yun Q."/>
            <person name="Hollingsworth P."/>
            <person name="Dao Z."/>
            <person name="Luo G."/>
            <person name="Guo H."/>
            <person name="Ma Y."/>
            <person name="Sun W."/>
        </authorList>
    </citation>
    <scope>NUCLEOTIDE SEQUENCE [LARGE SCALE GENOMIC DNA]</scope>
    <source>
        <strain evidence="4">cv. br00</strain>
    </source>
</reference>
<comment type="caution">
    <text evidence="3">The sequence shown here is derived from an EMBL/GenBank/DDBJ whole genome shotgun (WGS) entry which is preliminary data.</text>
</comment>
<feature type="region of interest" description="Disordered" evidence="1">
    <location>
        <begin position="159"/>
        <end position="202"/>
    </location>
</feature>
<evidence type="ECO:0000256" key="2">
    <source>
        <dbReference type="SAM" id="Phobius"/>
    </source>
</evidence>
<organism evidence="3 4">
    <name type="scientific">Salix brachista</name>
    <dbReference type="NCBI Taxonomy" id="2182728"/>
    <lineage>
        <taxon>Eukaryota</taxon>
        <taxon>Viridiplantae</taxon>
        <taxon>Streptophyta</taxon>
        <taxon>Embryophyta</taxon>
        <taxon>Tracheophyta</taxon>
        <taxon>Spermatophyta</taxon>
        <taxon>Magnoliopsida</taxon>
        <taxon>eudicotyledons</taxon>
        <taxon>Gunneridae</taxon>
        <taxon>Pentapetalae</taxon>
        <taxon>rosids</taxon>
        <taxon>fabids</taxon>
        <taxon>Malpighiales</taxon>
        <taxon>Salicaceae</taxon>
        <taxon>Saliceae</taxon>
        <taxon>Salix</taxon>
    </lineage>
</organism>
<feature type="compositionally biased region" description="Basic and acidic residues" evidence="1">
    <location>
        <begin position="177"/>
        <end position="195"/>
    </location>
</feature>
<evidence type="ECO:0000313" key="3">
    <source>
        <dbReference type="EMBL" id="KAB5529382.1"/>
    </source>
</evidence>
<gene>
    <name evidence="3" type="ORF">DKX38_019463</name>
</gene>
<name>A0A5N5KG97_9ROSI</name>
<sequence>MLDWEDDMVDCEDDDHEDDVDDWEDDMLDCEDDDHEDDIDDQSNTEEEMHDQIISKQDEDEERIEDEPSAQTEPRVTGESSSRPSAKTETRLIRIIGHSIRTPHRICSAYLRLHLKVKLSAILLPLLNSLFLILTTIPLHLLLRGTYSPGGWQEIQWKDGSVDPAGVGAPRRKKKNTREPSKRPTGIDESRDTRLKGKKSMA</sequence>
<keyword evidence="4" id="KW-1185">Reference proteome</keyword>
<feature type="transmembrane region" description="Helical" evidence="2">
    <location>
        <begin position="121"/>
        <end position="143"/>
    </location>
</feature>
<accession>A0A5N5KG97</accession>
<dbReference type="EMBL" id="VDCV01000013">
    <property type="protein sequence ID" value="KAB5529382.1"/>
    <property type="molecule type" value="Genomic_DNA"/>
</dbReference>
<dbReference type="AlphaFoldDB" id="A0A5N5KG97"/>
<evidence type="ECO:0000313" key="4">
    <source>
        <dbReference type="Proteomes" id="UP000326939"/>
    </source>
</evidence>
<feature type="compositionally biased region" description="Acidic residues" evidence="1">
    <location>
        <begin position="1"/>
        <end position="49"/>
    </location>
</feature>
<feature type="region of interest" description="Disordered" evidence="1">
    <location>
        <begin position="1"/>
        <end position="89"/>
    </location>
</feature>
<protein>
    <submittedName>
        <fullName evidence="3">Uncharacterized protein</fullName>
    </submittedName>
</protein>
<dbReference type="Proteomes" id="UP000326939">
    <property type="component" value="Chromosome 13"/>
</dbReference>
<evidence type="ECO:0000256" key="1">
    <source>
        <dbReference type="SAM" id="MobiDB-lite"/>
    </source>
</evidence>